<dbReference type="AlphaFoldDB" id="A0AAW2G013"/>
<sequence>MAEQDILDIFGDNLSDLSDEEAGPQQVPAKRTDPPDPKRDVPRVGSSVQRGDQAQRRHTQWLSEPPPMRRPGRRPPSGPARGPTAGRRTRDAVTTATEKLEARAAGRPPPRAPTAPGLPGPRQPPRPGPATPHPGPPVGPRTRGPPPFGPPPVGPRPRGPPPFGPPPFRPPPFGPRQAGPALPPPEQRRAQREPAPPATSGAINCGAVTSSNPPGPDDPYVRVKLPTEEMVDVPVSAVWKNRKYRARTASGRWLLRFGADGTIRTCRRLEDTP</sequence>
<dbReference type="Proteomes" id="UP001430953">
    <property type="component" value="Unassembled WGS sequence"/>
</dbReference>
<gene>
    <name evidence="2" type="ORF">PUN28_008204</name>
</gene>
<feature type="compositionally biased region" description="Pro residues" evidence="1">
    <location>
        <begin position="107"/>
        <end position="174"/>
    </location>
</feature>
<reference evidence="2 3" key="1">
    <citation type="submission" date="2023-03" db="EMBL/GenBank/DDBJ databases">
        <title>High recombination rates correlate with genetic variation in Cardiocondyla obscurior ants.</title>
        <authorList>
            <person name="Errbii M."/>
        </authorList>
    </citation>
    <scope>NUCLEOTIDE SEQUENCE [LARGE SCALE GENOMIC DNA]</scope>
    <source>
        <strain evidence="2">Alpha-2009</strain>
        <tissue evidence="2">Whole body</tissue>
    </source>
</reference>
<dbReference type="EMBL" id="JADYXP020000007">
    <property type="protein sequence ID" value="KAL0120374.1"/>
    <property type="molecule type" value="Genomic_DNA"/>
</dbReference>
<protein>
    <submittedName>
        <fullName evidence="2">Uncharacterized protein</fullName>
    </submittedName>
</protein>
<accession>A0AAW2G013</accession>
<feature type="compositionally biased region" description="Pro residues" evidence="1">
    <location>
        <begin position="64"/>
        <end position="78"/>
    </location>
</feature>
<name>A0AAW2G013_9HYME</name>
<feature type="compositionally biased region" description="Basic and acidic residues" evidence="1">
    <location>
        <begin position="30"/>
        <end position="42"/>
    </location>
</feature>
<feature type="region of interest" description="Disordered" evidence="1">
    <location>
        <begin position="1"/>
        <end position="219"/>
    </location>
</feature>
<comment type="caution">
    <text evidence="2">The sequence shown here is derived from an EMBL/GenBank/DDBJ whole genome shotgun (WGS) entry which is preliminary data.</text>
</comment>
<evidence type="ECO:0000313" key="3">
    <source>
        <dbReference type="Proteomes" id="UP001430953"/>
    </source>
</evidence>
<evidence type="ECO:0000313" key="2">
    <source>
        <dbReference type="EMBL" id="KAL0120374.1"/>
    </source>
</evidence>
<keyword evidence="3" id="KW-1185">Reference proteome</keyword>
<dbReference type="PRINTS" id="PR01217">
    <property type="entry name" value="PRICHEXTENSN"/>
</dbReference>
<proteinExistence type="predicted"/>
<organism evidence="2 3">
    <name type="scientific">Cardiocondyla obscurior</name>
    <dbReference type="NCBI Taxonomy" id="286306"/>
    <lineage>
        <taxon>Eukaryota</taxon>
        <taxon>Metazoa</taxon>
        <taxon>Ecdysozoa</taxon>
        <taxon>Arthropoda</taxon>
        <taxon>Hexapoda</taxon>
        <taxon>Insecta</taxon>
        <taxon>Pterygota</taxon>
        <taxon>Neoptera</taxon>
        <taxon>Endopterygota</taxon>
        <taxon>Hymenoptera</taxon>
        <taxon>Apocrita</taxon>
        <taxon>Aculeata</taxon>
        <taxon>Formicoidea</taxon>
        <taxon>Formicidae</taxon>
        <taxon>Myrmicinae</taxon>
        <taxon>Cardiocondyla</taxon>
    </lineage>
</organism>
<evidence type="ECO:0000256" key="1">
    <source>
        <dbReference type="SAM" id="MobiDB-lite"/>
    </source>
</evidence>